<protein>
    <submittedName>
        <fullName evidence="2">Uncharacterized protein</fullName>
    </submittedName>
</protein>
<feature type="transmembrane region" description="Helical" evidence="1">
    <location>
        <begin position="100"/>
        <end position="118"/>
    </location>
</feature>
<keyword evidence="1" id="KW-1133">Transmembrane helix</keyword>
<feature type="transmembrane region" description="Helical" evidence="1">
    <location>
        <begin position="68"/>
        <end position="88"/>
    </location>
</feature>
<dbReference type="Proteomes" id="UP000215506">
    <property type="component" value="Unassembled WGS sequence"/>
</dbReference>
<accession>A0A231H9B3</accession>
<feature type="transmembrane region" description="Helical" evidence="1">
    <location>
        <begin position="130"/>
        <end position="150"/>
    </location>
</feature>
<evidence type="ECO:0000313" key="3">
    <source>
        <dbReference type="Proteomes" id="UP000215506"/>
    </source>
</evidence>
<keyword evidence="3" id="KW-1185">Reference proteome</keyword>
<keyword evidence="1" id="KW-0472">Membrane</keyword>
<reference evidence="2 3" key="1">
    <citation type="submission" date="2017-07" db="EMBL/GenBank/DDBJ databases">
        <title>First draft Genome Sequence of Nocardia cerradoensis isolated from human infection.</title>
        <authorList>
            <person name="Carrasco G."/>
        </authorList>
    </citation>
    <scope>NUCLEOTIDE SEQUENCE [LARGE SCALE GENOMIC DNA]</scope>
    <source>
        <strain evidence="2 3">CNM20130759</strain>
    </source>
</reference>
<organism evidence="2 3">
    <name type="scientific">Nocardia cerradoensis</name>
    <dbReference type="NCBI Taxonomy" id="85688"/>
    <lineage>
        <taxon>Bacteria</taxon>
        <taxon>Bacillati</taxon>
        <taxon>Actinomycetota</taxon>
        <taxon>Actinomycetes</taxon>
        <taxon>Mycobacteriales</taxon>
        <taxon>Nocardiaceae</taxon>
        <taxon>Nocardia</taxon>
    </lineage>
</organism>
<sequence>MNDSQPLSRVQRNTDALLIISVVAVWWALLGPVWTYVPATATTPATTLTFADLAAMNAANPSGLQVAFYQWVAWTFAALTTITALVVLRNGRRATGAGCALVGLLQLLITLFVTVKAAPDVSVLLSSLQYTRLGTVLFLGSMVTLTVAGFQRLRYAQPAREPNLVAAQA</sequence>
<gene>
    <name evidence="2" type="ORF">B7C42_01905</name>
</gene>
<proteinExistence type="predicted"/>
<name>A0A231H9B3_9NOCA</name>
<dbReference type="EMBL" id="NGAF01000003">
    <property type="protein sequence ID" value="OXR45613.1"/>
    <property type="molecule type" value="Genomic_DNA"/>
</dbReference>
<comment type="caution">
    <text evidence="2">The sequence shown here is derived from an EMBL/GenBank/DDBJ whole genome shotgun (WGS) entry which is preliminary data.</text>
</comment>
<evidence type="ECO:0000313" key="2">
    <source>
        <dbReference type="EMBL" id="OXR45613.1"/>
    </source>
</evidence>
<dbReference type="AlphaFoldDB" id="A0A231H9B3"/>
<dbReference type="RefSeq" id="WP_039783987.1">
    <property type="nucleotide sequence ID" value="NZ_JAAXOR010000001.1"/>
</dbReference>
<keyword evidence="1" id="KW-0812">Transmembrane</keyword>
<evidence type="ECO:0000256" key="1">
    <source>
        <dbReference type="SAM" id="Phobius"/>
    </source>
</evidence>
<feature type="transmembrane region" description="Helical" evidence="1">
    <location>
        <begin position="16"/>
        <end position="37"/>
    </location>
</feature>